<dbReference type="InterPro" id="IPR027266">
    <property type="entry name" value="TrmE/GcvT-like"/>
</dbReference>
<organism evidence="1 2">
    <name type="scientific">Plantimonas leprariae</name>
    <dbReference type="NCBI Taxonomy" id="2615207"/>
    <lineage>
        <taxon>Bacteria</taxon>
        <taxon>Pseudomonadati</taxon>
        <taxon>Pseudomonadota</taxon>
        <taxon>Alphaproteobacteria</taxon>
        <taxon>Hyphomicrobiales</taxon>
        <taxon>Aurantimonadaceae</taxon>
        <taxon>Plantimonas</taxon>
    </lineage>
</organism>
<sequence>MADAATALAPIRALHPLDGRYHSGPGIALGSVPARTLIALHLSEPAFEPVGRALGFDLPRRPKASTATDGIAALWLGPDDVMLVSEATGDDAAAELIAKIEASGTAEQSPVDVSDRFVAISLEGPAAEAVLAAGCPRDLRLATFPVGAVTRTVFSRAEITVWRRGETHFEVFCGRSFADYLWEYFVDASRSPAV</sequence>
<dbReference type="Pfam" id="PF04268">
    <property type="entry name" value="SoxG"/>
    <property type="match status" value="1"/>
</dbReference>
<name>A0A7V7TWW0_9HYPH</name>
<comment type="caution">
    <text evidence="1">The sequence shown here is derived from an EMBL/GenBank/DDBJ whole genome shotgun (WGS) entry which is preliminary data.</text>
</comment>
<evidence type="ECO:0000313" key="2">
    <source>
        <dbReference type="Proteomes" id="UP000432089"/>
    </source>
</evidence>
<dbReference type="EMBL" id="VZDO01000007">
    <property type="protein sequence ID" value="KAB0680005.1"/>
    <property type="molecule type" value="Genomic_DNA"/>
</dbReference>
<dbReference type="RefSeq" id="WP_150969696.1">
    <property type="nucleotide sequence ID" value="NZ_VZDO01000007.1"/>
</dbReference>
<gene>
    <name evidence="1" type="ORF">F6X38_10565</name>
</gene>
<proteinExistence type="predicted"/>
<dbReference type="InterPro" id="IPR007375">
    <property type="entry name" value="SoxG"/>
</dbReference>
<protein>
    <submittedName>
        <fullName evidence="1">Sarcosine oxidase subunit gamma</fullName>
    </submittedName>
</protein>
<accession>A0A7V7TWW0</accession>
<dbReference type="Proteomes" id="UP000432089">
    <property type="component" value="Unassembled WGS sequence"/>
</dbReference>
<dbReference type="SUPFAM" id="SSF103025">
    <property type="entry name" value="Folate-binding domain"/>
    <property type="match status" value="1"/>
</dbReference>
<dbReference type="Gene3D" id="3.30.70.1520">
    <property type="entry name" value="Heterotetrameric sarcosine oxidase"/>
    <property type="match status" value="1"/>
</dbReference>
<reference evidence="1 2" key="1">
    <citation type="submission" date="2019-09" db="EMBL/GenBank/DDBJ databases">
        <title>YIM 132180 draft genome.</title>
        <authorList>
            <person name="Zhang K."/>
        </authorList>
    </citation>
    <scope>NUCLEOTIDE SEQUENCE [LARGE SCALE GENOMIC DNA]</scope>
    <source>
        <strain evidence="1 2">YIM 132180</strain>
    </source>
</reference>
<evidence type="ECO:0000313" key="1">
    <source>
        <dbReference type="EMBL" id="KAB0680005.1"/>
    </source>
</evidence>
<dbReference type="Gene3D" id="3.30.1360.120">
    <property type="entry name" value="Probable tRNA modification gtpase trme, domain 1"/>
    <property type="match status" value="1"/>
</dbReference>
<dbReference type="AlphaFoldDB" id="A0A7V7TWW0"/>
<keyword evidence="2" id="KW-1185">Reference proteome</keyword>